<protein>
    <submittedName>
        <fullName evidence="3">Acyl-CoA thioesterase</fullName>
    </submittedName>
</protein>
<dbReference type="Pfam" id="PF20789">
    <property type="entry name" value="4HBT_3C"/>
    <property type="match status" value="1"/>
</dbReference>
<name>A0A1G4XSR8_9ACTN</name>
<keyword evidence="4" id="KW-1185">Reference proteome</keyword>
<dbReference type="InterPro" id="IPR049450">
    <property type="entry name" value="ACOT8-like_C"/>
</dbReference>
<evidence type="ECO:0000259" key="2">
    <source>
        <dbReference type="Pfam" id="PF20789"/>
    </source>
</evidence>
<dbReference type="SUPFAM" id="SSF54637">
    <property type="entry name" value="Thioesterase/thiol ester dehydrase-isomerase"/>
    <property type="match status" value="2"/>
</dbReference>
<proteinExistence type="predicted"/>
<evidence type="ECO:0000259" key="1">
    <source>
        <dbReference type="Pfam" id="PF13622"/>
    </source>
</evidence>
<sequence length="262" mass="27548">MTGTVTGTPAGTWTFDGTWRTFTGLEGGLVLGAMAEAAHRVTTEHARPGSLVTVRTVQAHFLRPVDTGQEFTVLAHPWRTGGTTSLQLQAEQGGDARVVGQALVGAVPGPPGPRPGQPLPDGPDVGEALVLPVDFVPVSQHVEIRAVGPGRPLAGGTDPRLAAWLRVREPAAVPDPHVALGLLVDVLPPSLYAVSTAPAVMPTVELTLHLHGTPPAAGSWLRLEQWTDLVDDFGCVDEAVVHDEGGRLVARARQTRRVARPQ</sequence>
<evidence type="ECO:0000313" key="4">
    <source>
        <dbReference type="Proteomes" id="UP000198981"/>
    </source>
</evidence>
<dbReference type="PANTHER" id="PTHR38110">
    <property type="entry name" value="CHROMOSOME 23, WHOLE GENOME SHOTGUN SEQUENCE"/>
    <property type="match status" value="1"/>
</dbReference>
<dbReference type="InterPro" id="IPR042171">
    <property type="entry name" value="Acyl-CoA_hotdog"/>
</dbReference>
<evidence type="ECO:0000313" key="3">
    <source>
        <dbReference type="EMBL" id="SCX44269.1"/>
    </source>
</evidence>
<dbReference type="OrthoDB" id="9135640at2"/>
<dbReference type="InterPro" id="IPR029069">
    <property type="entry name" value="HotDog_dom_sf"/>
</dbReference>
<feature type="domain" description="Acyl-CoA thioesterase-like C-terminal" evidence="2">
    <location>
        <begin position="127"/>
        <end position="255"/>
    </location>
</feature>
<dbReference type="AlphaFoldDB" id="A0A1G4XSR8"/>
<dbReference type="STRING" id="1960309.SAMN03159343_1386"/>
<dbReference type="Pfam" id="PF13622">
    <property type="entry name" value="4HBT_3"/>
    <property type="match status" value="1"/>
</dbReference>
<organism evidence="3 4">
    <name type="scientific">Klenkia marina</name>
    <dbReference type="NCBI Taxonomy" id="1960309"/>
    <lineage>
        <taxon>Bacteria</taxon>
        <taxon>Bacillati</taxon>
        <taxon>Actinomycetota</taxon>
        <taxon>Actinomycetes</taxon>
        <taxon>Geodermatophilales</taxon>
        <taxon>Geodermatophilaceae</taxon>
        <taxon>Klenkia</taxon>
    </lineage>
</organism>
<dbReference type="InterPro" id="IPR052389">
    <property type="entry name" value="Sec_Metab_Biosynth-Assoc"/>
</dbReference>
<gene>
    <name evidence="3" type="ORF">SAMN03159343_1386</name>
</gene>
<dbReference type="InterPro" id="IPR049449">
    <property type="entry name" value="TesB_ACOT8-like_N"/>
</dbReference>
<feature type="domain" description="Acyl-CoA thioesterase-like N-terminal HotDog" evidence="1">
    <location>
        <begin position="17"/>
        <end position="103"/>
    </location>
</feature>
<dbReference type="RefSeq" id="WP_092801492.1">
    <property type="nucleotide sequence ID" value="NZ_FMUH01000002.1"/>
</dbReference>
<dbReference type="EMBL" id="FMUH01000002">
    <property type="protein sequence ID" value="SCX44269.1"/>
    <property type="molecule type" value="Genomic_DNA"/>
</dbReference>
<reference evidence="4" key="1">
    <citation type="submission" date="2016-10" db="EMBL/GenBank/DDBJ databases">
        <authorList>
            <person name="Varghese N."/>
            <person name="Submissions S."/>
        </authorList>
    </citation>
    <scope>NUCLEOTIDE SEQUENCE [LARGE SCALE GENOMIC DNA]</scope>
    <source>
        <strain evidence="4">DSM 45722</strain>
    </source>
</reference>
<dbReference type="Proteomes" id="UP000198981">
    <property type="component" value="Unassembled WGS sequence"/>
</dbReference>
<accession>A0A1G4XSR8</accession>
<dbReference type="PANTHER" id="PTHR38110:SF1">
    <property type="entry name" value="THIOESTERASE DOMAIN-CONTAINING PROTEIN"/>
    <property type="match status" value="1"/>
</dbReference>
<dbReference type="Gene3D" id="2.40.160.210">
    <property type="entry name" value="Acyl-CoA thioesterase, double hotdog domain"/>
    <property type="match status" value="1"/>
</dbReference>